<dbReference type="InterPro" id="IPR032739">
    <property type="entry name" value="MRNIP"/>
</dbReference>
<evidence type="ECO:0000259" key="1">
    <source>
        <dbReference type="Pfam" id="PF15749"/>
    </source>
</evidence>
<evidence type="ECO:0000313" key="3">
    <source>
        <dbReference type="Proteomes" id="UP000000226"/>
    </source>
</evidence>
<proteinExistence type="predicted"/>
<dbReference type="PANTHER" id="PTHR15863:SF2">
    <property type="entry name" value="MRN COMPLEX-INTERACTING PROTEIN"/>
    <property type="match status" value="1"/>
</dbReference>
<name>V7C4U0_PHAVU</name>
<dbReference type="GO" id="GO:0007095">
    <property type="term" value="P:mitotic G2 DNA damage checkpoint signaling"/>
    <property type="evidence" value="ECO:0007669"/>
    <property type="project" value="TreeGrafter"/>
</dbReference>
<dbReference type="GO" id="GO:0003682">
    <property type="term" value="F:chromatin binding"/>
    <property type="evidence" value="ECO:0007669"/>
    <property type="project" value="TreeGrafter"/>
</dbReference>
<dbReference type="GO" id="GO:0005634">
    <property type="term" value="C:nucleus"/>
    <property type="evidence" value="ECO:0007669"/>
    <property type="project" value="TreeGrafter"/>
</dbReference>
<dbReference type="PANTHER" id="PTHR15863">
    <property type="entry name" value="MRN COMPLEX-INTERACTING PROTEIN"/>
    <property type="match status" value="1"/>
</dbReference>
<gene>
    <name evidence="2" type="ORF">PHAVU_004G088900g</name>
</gene>
<dbReference type="eggNOG" id="ENOG502S2XR">
    <property type="taxonomic scope" value="Eukaryota"/>
</dbReference>
<dbReference type="Proteomes" id="UP000000226">
    <property type="component" value="Chromosome 4"/>
</dbReference>
<accession>V7C4U0</accession>
<dbReference type="Pfam" id="PF15749">
    <property type="entry name" value="MRNIP"/>
    <property type="match status" value="1"/>
</dbReference>
<protein>
    <recommendedName>
        <fullName evidence="1">MRN complex-interacting protein N-terminal domain-containing protein</fullName>
    </recommendedName>
</protein>
<dbReference type="InterPro" id="IPR049472">
    <property type="entry name" value="MRNIP_N"/>
</dbReference>
<dbReference type="Gramene" id="ESW23936">
    <property type="protein sequence ID" value="ESW23936"/>
    <property type="gene ID" value="PHAVU_004G088900g"/>
</dbReference>
<reference evidence="3" key="1">
    <citation type="journal article" date="2014" name="Nat. Genet.">
        <title>A reference genome for common bean and genome-wide analysis of dual domestications.</title>
        <authorList>
            <person name="Schmutz J."/>
            <person name="McClean P.E."/>
            <person name="Mamidi S."/>
            <person name="Wu G.A."/>
            <person name="Cannon S.B."/>
            <person name="Grimwood J."/>
            <person name="Jenkins J."/>
            <person name="Shu S."/>
            <person name="Song Q."/>
            <person name="Chavarro C."/>
            <person name="Torres-Torres M."/>
            <person name="Geffroy V."/>
            <person name="Moghaddam S.M."/>
            <person name="Gao D."/>
            <person name="Abernathy B."/>
            <person name="Barry K."/>
            <person name="Blair M."/>
            <person name="Brick M.A."/>
            <person name="Chovatia M."/>
            <person name="Gepts P."/>
            <person name="Goodstein D.M."/>
            <person name="Gonzales M."/>
            <person name="Hellsten U."/>
            <person name="Hyten D.L."/>
            <person name="Jia G."/>
            <person name="Kelly J.D."/>
            <person name="Kudrna D."/>
            <person name="Lee R."/>
            <person name="Richard M.M."/>
            <person name="Miklas P.N."/>
            <person name="Osorno J.M."/>
            <person name="Rodrigues J."/>
            <person name="Thareau V."/>
            <person name="Urrea C.A."/>
            <person name="Wang M."/>
            <person name="Yu Y."/>
            <person name="Zhang M."/>
            <person name="Wing R.A."/>
            <person name="Cregan P.B."/>
            <person name="Rokhsar D.S."/>
            <person name="Jackson S.A."/>
        </authorList>
    </citation>
    <scope>NUCLEOTIDE SEQUENCE [LARGE SCALE GENOMIC DNA]</scope>
    <source>
        <strain evidence="3">cv. G19833</strain>
    </source>
</reference>
<evidence type="ECO:0000313" key="2">
    <source>
        <dbReference type="EMBL" id="ESW23936.1"/>
    </source>
</evidence>
<dbReference type="AlphaFoldDB" id="V7C4U0"/>
<dbReference type="STRING" id="3885.V7C4U0"/>
<feature type="domain" description="MRN complex-interacting protein N-terminal" evidence="1">
    <location>
        <begin position="8"/>
        <end position="68"/>
    </location>
</feature>
<dbReference type="EMBL" id="CM002291">
    <property type="protein sequence ID" value="ESW23936.1"/>
    <property type="molecule type" value="Genomic_DNA"/>
</dbReference>
<keyword evidence="3" id="KW-1185">Reference proteome</keyword>
<sequence length="248" mass="28774">MSTLFIALQCCQCSTMQVKQKKKSSNKWNCAVCNQKQSVRRVFAQGFMAKDVRKFVQDFNMSRKSFDDGEWPLAGTLDPVPEISNGEVNRQKRRNDWSAYLDQEDYHTLEEQQLDDDCERLIVTELEKGMLKKSRVTKNTGAGSDKFLKKTLFYNSQEDPVRVTSLIENKPKRKNDLTAYDKMTQKCKQSRTEIASKWNVYLTEYDDNLDFELNKGFDLDKNAAPCDKSVLETIASERVEDDIHPDFM</sequence>
<organism evidence="2 3">
    <name type="scientific">Phaseolus vulgaris</name>
    <name type="common">Kidney bean</name>
    <name type="synonym">French bean</name>
    <dbReference type="NCBI Taxonomy" id="3885"/>
    <lineage>
        <taxon>Eukaryota</taxon>
        <taxon>Viridiplantae</taxon>
        <taxon>Streptophyta</taxon>
        <taxon>Embryophyta</taxon>
        <taxon>Tracheophyta</taxon>
        <taxon>Spermatophyta</taxon>
        <taxon>Magnoliopsida</taxon>
        <taxon>eudicotyledons</taxon>
        <taxon>Gunneridae</taxon>
        <taxon>Pentapetalae</taxon>
        <taxon>rosids</taxon>
        <taxon>fabids</taxon>
        <taxon>Fabales</taxon>
        <taxon>Fabaceae</taxon>
        <taxon>Papilionoideae</taxon>
        <taxon>50 kb inversion clade</taxon>
        <taxon>NPAAA clade</taxon>
        <taxon>indigoferoid/millettioid clade</taxon>
        <taxon>Phaseoleae</taxon>
        <taxon>Phaseolus</taxon>
    </lineage>
</organism>
<dbReference type="OrthoDB" id="5960226at2759"/>
<dbReference type="OMA" id="SCAICNQ"/>